<evidence type="ECO:0000313" key="2">
    <source>
        <dbReference type="Proteomes" id="UP000654918"/>
    </source>
</evidence>
<gene>
    <name evidence="1" type="ORF">CPLU01_13264</name>
</gene>
<accession>A0A8H6N3W5</accession>
<sequence length="232" mass="26019">MDLFAAAPNISSLSVCNMVSIQPGMNMRNMKEINLFNTVLEADELRILLEQCPKLERFNCHIGDACVTLEGWPTAREVQDVTSHTSPGLKHLRLEVGDGVFDLNEATEEDTLRSLKLLKGLEELELQEEFLYPGTMVQNPSDAGVLEPEVLVDLLPASIRTVRIGMVGGGGVRPLVLAILMLGRVCKEEFPHLKSIWFHNLAVDADAERQARELFEDQGVMFRSELQPYWEE</sequence>
<reference evidence="1" key="1">
    <citation type="journal article" date="2020" name="Phytopathology">
        <title>Genome Sequence Resources of Colletotrichum truncatum, C. plurivorum, C. musicola, and C. sojae: Four Species Pathogenic to Soybean (Glycine max).</title>
        <authorList>
            <person name="Rogerio F."/>
            <person name="Boufleur T.R."/>
            <person name="Ciampi-Guillardi M."/>
            <person name="Sukno S.A."/>
            <person name="Thon M.R."/>
            <person name="Massola Junior N.S."/>
            <person name="Baroncelli R."/>
        </authorList>
    </citation>
    <scope>NUCLEOTIDE SEQUENCE</scope>
    <source>
        <strain evidence="1">LFN00145</strain>
    </source>
</reference>
<dbReference type="EMBL" id="WIGO01000299">
    <property type="protein sequence ID" value="KAF6818643.1"/>
    <property type="molecule type" value="Genomic_DNA"/>
</dbReference>
<dbReference type="InterPro" id="IPR032675">
    <property type="entry name" value="LRR_dom_sf"/>
</dbReference>
<evidence type="ECO:0008006" key="3">
    <source>
        <dbReference type="Google" id="ProtNLM"/>
    </source>
</evidence>
<evidence type="ECO:0000313" key="1">
    <source>
        <dbReference type="EMBL" id="KAF6818643.1"/>
    </source>
</evidence>
<keyword evidence="2" id="KW-1185">Reference proteome</keyword>
<proteinExistence type="predicted"/>
<organism evidence="1 2">
    <name type="scientific">Colletotrichum plurivorum</name>
    <dbReference type="NCBI Taxonomy" id="2175906"/>
    <lineage>
        <taxon>Eukaryota</taxon>
        <taxon>Fungi</taxon>
        <taxon>Dikarya</taxon>
        <taxon>Ascomycota</taxon>
        <taxon>Pezizomycotina</taxon>
        <taxon>Sordariomycetes</taxon>
        <taxon>Hypocreomycetidae</taxon>
        <taxon>Glomerellales</taxon>
        <taxon>Glomerellaceae</taxon>
        <taxon>Colletotrichum</taxon>
        <taxon>Colletotrichum orchidearum species complex</taxon>
    </lineage>
</organism>
<dbReference type="Gene3D" id="3.80.10.10">
    <property type="entry name" value="Ribonuclease Inhibitor"/>
    <property type="match status" value="1"/>
</dbReference>
<name>A0A8H6N3W5_9PEZI</name>
<dbReference type="AlphaFoldDB" id="A0A8H6N3W5"/>
<dbReference type="Proteomes" id="UP000654918">
    <property type="component" value="Unassembled WGS sequence"/>
</dbReference>
<comment type="caution">
    <text evidence="1">The sequence shown here is derived from an EMBL/GenBank/DDBJ whole genome shotgun (WGS) entry which is preliminary data.</text>
</comment>
<protein>
    <recommendedName>
        <fullName evidence="3">F-box domain-containing protein</fullName>
    </recommendedName>
</protein>